<evidence type="ECO:0000313" key="1">
    <source>
        <dbReference type="EMBL" id="KAK0730154.1"/>
    </source>
</evidence>
<keyword evidence="2" id="KW-1185">Reference proteome</keyword>
<reference evidence="1" key="1">
    <citation type="submission" date="2023-06" db="EMBL/GenBank/DDBJ databases">
        <title>Genome-scale phylogeny and comparative genomics of the fungal order Sordariales.</title>
        <authorList>
            <consortium name="Lawrence Berkeley National Laboratory"/>
            <person name="Hensen N."/>
            <person name="Bonometti L."/>
            <person name="Westerberg I."/>
            <person name="Brannstrom I.O."/>
            <person name="Guillou S."/>
            <person name="Cros-Aarteil S."/>
            <person name="Calhoun S."/>
            <person name="Haridas S."/>
            <person name="Kuo A."/>
            <person name="Mondo S."/>
            <person name="Pangilinan J."/>
            <person name="Riley R."/>
            <person name="Labutti K."/>
            <person name="Andreopoulos B."/>
            <person name="Lipzen A."/>
            <person name="Chen C."/>
            <person name="Yanf M."/>
            <person name="Daum C."/>
            <person name="Ng V."/>
            <person name="Clum A."/>
            <person name="Steindorff A."/>
            <person name="Ohm R."/>
            <person name="Martin F."/>
            <person name="Silar P."/>
            <person name="Natvig D."/>
            <person name="Lalanne C."/>
            <person name="Gautier V."/>
            <person name="Ament-Velasquez S.L."/>
            <person name="Kruys A."/>
            <person name="Hutchinson M.I."/>
            <person name="Powell A.J."/>
            <person name="Barry K."/>
            <person name="Miller A.N."/>
            <person name="Grigoriev I.V."/>
            <person name="Debuchy R."/>
            <person name="Gladieux P."/>
            <person name="Thoren M.H."/>
            <person name="Johannesson H."/>
        </authorList>
    </citation>
    <scope>NUCLEOTIDE SEQUENCE</scope>
    <source>
        <strain evidence="1">SMH4607-1</strain>
    </source>
</reference>
<accession>A0AA40B9M1</accession>
<dbReference type="Proteomes" id="UP001172102">
    <property type="component" value="Unassembled WGS sequence"/>
</dbReference>
<sequence length="71" mass="7171">MTAFGCTGGVQPSSLAAISRRAVAATLAATILSSPLPSVGMRVMGLRDLVRLGSLPGFASRTTSAVRHLCG</sequence>
<organism evidence="1 2">
    <name type="scientific">Lasiosphaeris hirsuta</name>
    <dbReference type="NCBI Taxonomy" id="260670"/>
    <lineage>
        <taxon>Eukaryota</taxon>
        <taxon>Fungi</taxon>
        <taxon>Dikarya</taxon>
        <taxon>Ascomycota</taxon>
        <taxon>Pezizomycotina</taxon>
        <taxon>Sordariomycetes</taxon>
        <taxon>Sordariomycetidae</taxon>
        <taxon>Sordariales</taxon>
        <taxon>Lasiosphaeriaceae</taxon>
        <taxon>Lasiosphaeris</taxon>
    </lineage>
</organism>
<name>A0AA40B9M1_9PEZI</name>
<protein>
    <submittedName>
        <fullName evidence="1">Uncharacterized protein</fullName>
    </submittedName>
</protein>
<evidence type="ECO:0000313" key="2">
    <source>
        <dbReference type="Proteomes" id="UP001172102"/>
    </source>
</evidence>
<dbReference type="EMBL" id="JAUKUA010000001">
    <property type="protein sequence ID" value="KAK0730154.1"/>
    <property type="molecule type" value="Genomic_DNA"/>
</dbReference>
<dbReference type="AlphaFoldDB" id="A0AA40B9M1"/>
<gene>
    <name evidence="1" type="ORF">B0H67DRAFT_560963</name>
</gene>
<proteinExistence type="predicted"/>
<comment type="caution">
    <text evidence="1">The sequence shown here is derived from an EMBL/GenBank/DDBJ whole genome shotgun (WGS) entry which is preliminary data.</text>
</comment>